<accession>A0ABU2CGE0</accession>
<dbReference type="Proteomes" id="UP001180487">
    <property type="component" value="Unassembled WGS sequence"/>
</dbReference>
<gene>
    <name evidence="1" type="ORF">J2X19_005088</name>
</gene>
<protein>
    <submittedName>
        <fullName evidence="1">Uncharacterized protein</fullName>
    </submittedName>
</protein>
<sequence length="285" mass="31465">MLGFLPYEPGSLPAWRVARFEEADAWCVSGQAAQLQDDGVLAIPDSRRAAPPLQLQLEAVDRPMAFTTPLASQEIEPLTTFDPESERAVQMVLKKFEVWLQPLRAQYFLGALLYQTLGGLRNAVYEVVHQSVLLAVVDLPRRRVDYRVDASPVQLEQASWTQRAASTDGLPPRFKRAGLVEVMWQFAQHSAVDLLPAVYHTELIRLVRPPQVPPSWLKESLRTVLQALAAGPTSMAQLQKSGLNPGQLARDLAGLYFDGAITTAAGDMAWLPSANVLLSDRGLLF</sequence>
<evidence type="ECO:0000313" key="2">
    <source>
        <dbReference type="Proteomes" id="UP001180487"/>
    </source>
</evidence>
<reference evidence="1 2" key="1">
    <citation type="submission" date="2023-07" db="EMBL/GenBank/DDBJ databases">
        <title>Sorghum-associated microbial communities from plants grown in Nebraska, USA.</title>
        <authorList>
            <person name="Schachtman D."/>
        </authorList>
    </citation>
    <scope>NUCLEOTIDE SEQUENCE [LARGE SCALE GENOMIC DNA]</scope>
    <source>
        <strain evidence="1 2">BE313</strain>
    </source>
</reference>
<comment type="caution">
    <text evidence="1">The sequence shown here is derived from an EMBL/GenBank/DDBJ whole genome shotgun (WGS) entry which is preliminary data.</text>
</comment>
<name>A0ABU2CGE0_9BURK</name>
<evidence type="ECO:0000313" key="1">
    <source>
        <dbReference type="EMBL" id="MDR7380385.1"/>
    </source>
</evidence>
<organism evidence="1 2">
    <name type="scientific">Rhodoferax ferrireducens</name>
    <dbReference type="NCBI Taxonomy" id="192843"/>
    <lineage>
        <taxon>Bacteria</taxon>
        <taxon>Pseudomonadati</taxon>
        <taxon>Pseudomonadota</taxon>
        <taxon>Betaproteobacteria</taxon>
        <taxon>Burkholderiales</taxon>
        <taxon>Comamonadaceae</taxon>
        <taxon>Rhodoferax</taxon>
    </lineage>
</organism>
<keyword evidence="2" id="KW-1185">Reference proteome</keyword>
<dbReference type="RefSeq" id="WP_310377202.1">
    <property type="nucleotide sequence ID" value="NZ_JAVDXT010000008.1"/>
</dbReference>
<dbReference type="EMBL" id="JAVDXT010000008">
    <property type="protein sequence ID" value="MDR7380385.1"/>
    <property type="molecule type" value="Genomic_DNA"/>
</dbReference>
<proteinExistence type="predicted"/>